<keyword evidence="3" id="KW-1185">Reference proteome</keyword>
<dbReference type="Proteomes" id="UP000011518">
    <property type="component" value="Unassembled WGS sequence"/>
</dbReference>
<reference evidence="3" key="2">
    <citation type="journal article" date="2013" name="Nat. Commun.">
        <title>Genome of the Chinese tree shrew.</title>
        <authorList>
            <person name="Fan Y."/>
            <person name="Huang Z.Y."/>
            <person name="Cao C.C."/>
            <person name="Chen C.S."/>
            <person name="Chen Y.X."/>
            <person name="Fan D.D."/>
            <person name="He J."/>
            <person name="Hou H.L."/>
            <person name="Hu L."/>
            <person name="Hu X.T."/>
            <person name="Jiang X.T."/>
            <person name="Lai R."/>
            <person name="Lang Y.S."/>
            <person name="Liang B."/>
            <person name="Liao S.G."/>
            <person name="Mu D."/>
            <person name="Ma Y.Y."/>
            <person name="Niu Y.Y."/>
            <person name="Sun X.Q."/>
            <person name="Xia J.Q."/>
            <person name="Xiao J."/>
            <person name="Xiong Z.Q."/>
            <person name="Xu L."/>
            <person name="Yang L."/>
            <person name="Zhang Y."/>
            <person name="Zhao W."/>
            <person name="Zhao X.D."/>
            <person name="Zheng Y.T."/>
            <person name="Zhou J.M."/>
            <person name="Zhu Y.B."/>
            <person name="Zhang G.J."/>
            <person name="Wang J."/>
            <person name="Yao Y.G."/>
        </authorList>
    </citation>
    <scope>NUCLEOTIDE SEQUENCE [LARGE SCALE GENOMIC DNA]</scope>
</reference>
<protein>
    <submittedName>
        <fullName evidence="2">Uncharacterized protein</fullName>
    </submittedName>
</protein>
<dbReference type="AlphaFoldDB" id="L9LAC2"/>
<dbReference type="InParanoid" id="L9LAC2"/>
<name>L9LAC2_TUPCH</name>
<feature type="compositionally biased region" description="Low complexity" evidence="1">
    <location>
        <begin position="50"/>
        <end position="62"/>
    </location>
</feature>
<reference evidence="3" key="1">
    <citation type="submission" date="2012-07" db="EMBL/GenBank/DDBJ databases">
        <title>Genome of the Chinese tree shrew, a rising model animal genetically related to primates.</title>
        <authorList>
            <person name="Zhang G."/>
            <person name="Fan Y."/>
            <person name="Yao Y."/>
            <person name="Huang Z."/>
        </authorList>
    </citation>
    <scope>NUCLEOTIDE SEQUENCE [LARGE SCALE GENOMIC DNA]</scope>
</reference>
<proteinExistence type="predicted"/>
<evidence type="ECO:0000256" key="1">
    <source>
        <dbReference type="SAM" id="MobiDB-lite"/>
    </source>
</evidence>
<accession>L9LAC2</accession>
<gene>
    <name evidence="2" type="ORF">TREES_T100008390</name>
</gene>
<feature type="region of interest" description="Disordered" evidence="1">
    <location>
        <begin position="39"/>
        <end position="62"/>
    </location>
</feature>
<evidence type="ECO:0000313" key="3">
    <source>
        <dbReference type="Proteomes" id="UP000011518"/>
    </source>
</evidence>
<evidence type="ECO:0000313" key="2">
    <source>
        <dbReference type="EMBL" id="ELW71906.1"/>
    </source>
</evidence>
<organism evidence="2 3">
    <name type="scientific">Tupaia chinensis</name>
    <name type="common">Chinese tree shrew</name>
    <name type="synonym">Tupaia belangeri chinensis</name>
    <dbReference type="NCBI Taxonomy" id="246437"/>
    <lineage>
        <taxon>Eukaryota</taxon>
        <taxon>Metazoa</taxon>
        <taxon>Chordata</taxon>
        <taxon>Craniata</taxon>
        <taxon>Vertebrata</taxon>
        <taxon>Euteleostomi</taxon>
        <taxon>Mammalia</taxon>
        <taxon>Eutheria</taxon>
        <taxon>Euarchontoglires</taxon>
        <taxon>Scandentia</taxon>
        <taxon>Tupaiidae</taxon>
        <taxon>Tupaia</taxon>
    </lineage>
</organism>
<sequence length="199" mass="22028">MRATPHLNRALFQQVLGSAAEGPRMHKHSIPEGLCELEEDKRSQAPPTQPSISQRAAARSRPASPVLAQHAHAWLCPPTGQEPLEGRPDWTLKLGLLSTRACSLHKFLRPSCFVTTWHTHQTYTPASTPAYLTLPVTGSCWGLCFLTGEQVKGRSWEEEGALYFVMLNPQCMACVLGFINDTPWQLKPIPLVKDHTTPG</sequence>
<dbReference type="EMBL" id="KB320452">
    <property type="protein sequence ID" value="ELW71906.1"/>
    <property type="molecule type" value="Genomic_DNA"/>
</dbReference>